<evidence type="ECO:0000313" key="1">
    <source>
        <dbReference type="EMBL" id="PAX52012.1"/>
    </source>
</evidence>
<organism evidence="1 2">
    <name type="scientific">Brunnivagina elsteri CCALA 953</name>
    <dbReference type="NCBI Taxonomy" id="987040"/>
    <lineage>
        <taxon>Bacteria</taxon>
        <taxon>Bacillati</taxon>
        <taxon>Cyanobacteriota</taxon>
        <taxon>Cyanophyceae</taxon>
        <taxon>Nostocales</taxon>
        <taxon>Calotrichaceae</taxon>
        <taxon>Brunnivagina</taxon>
    </lineage>
</organism>
<comment type="caution">
    <text evidence="1">The sequence shown here is derived from an EMBL/GenBank/DDBJ whole genome shotgun (WGS) entry which is preliminary data.</text>
</comment>
<dbReference type="EMBL" id="NTFS01000295">
    <property type="protein sequence ID" value="PAX52012.1"/>
    <property type="molecule type" value="Genomic_DNA"/>
</dbReference>
<keyword evidence="2" id="KW-1185">Reference proteome</keyword>
<evidence type="ECO:0000313" key="2">
    <source>
        <dbReference type="Proteomes" id="UP000218238"/>
    </source>
</evidence>
<gene>
    <name evidence="1" type="ORF">CK510_21655</name>
</gene>
<reference evidence="1 2" key="1">
    <citation type="submission" date="2017-08" db="EMBL/GenBank/DDBJ databases">
        <title>Draft genome sequence of filamentous cyanobacterium Calothrix elsteri CCALA 953.</title>
        <authorList>
            <person name="Gagunashvili A.N."/>
            <person name="Elster J."/>
            <person name="Andresson O.S."/>
        </authorList>
    </citation>
    <scope>NUCLEOTIDE SEQUENCE [LARGE SCALE GENOMIC DNA]</scope>
    <source>
        <strain evidence="1 2">CCALA 953</strain>
    </source>
</reference>
<accession>A0A2A2TE52</accession>
<dbReference type="Proteomes" id="UP000218238">
    <property type="component" value="Unassembled WGS sequence"/>
</dbReference>
<sequence length="439" mass="48323">MPRQVAIEKTINQQLPANSSAIIPILDNSSPEYSGIITKSIQIKDILVFTRMSSLPPVNVPFAKLNDSIVDKNYRTLAIENSSPRKQLNIYLGENGEFKMVGVVNLINYSGYPYRIVNLLAFFSDKFGTTIEDGFSIGLSIEDTGDGLLTSDDLVVVHGSYSMEYLLQDSDLVLPIAISDVALLQQVLTSKADTIHGHSINQIEDLSTSLAAKASTNHSHIINDINDLSTVLNGKANNSHIQEIGTITGLATALSNAATVVYVDGLITVLNNKINAISVTSSTVPNNPFPGQIWHEVSSANQLVEDWIYLNSSWYSLHTYQFDFPSPTSFQGGFNSLFLPLDHRYQYFFTELSTYCDYNGALIDANNYFKVVVWMTSDNTVTIVADTGALPNSEFKTVVPINAAFSPTNKEFVEHRTLKTGNAPGTRIASSLKYRLIRK</sequence>
<name>A0A2A2TE52_9CYAN</name>
<dbReference type="RefSeq" id="WP_095723665.1">
    <property type="nucleotide sequence ID" value="NZ_NTFS01000295.1"/>
</dbReference>
<dbReference type="AlphaFoldDB" id="A0A2A2TE52"/>
<dbReference type="Pfam" id="PF12789">
    <property type="entry name" value="PTR"/>
    <property type="match status" value="1"/>
</dbReference>
<protein>
    <submittedName>
        <fullName evidence="1">Uncharacterized protein</fullName>
    </submittedName>
</protein>
<dbReference type="OrthoDB" id="7325240at2"/>
<proteinExistence type="predicted"/>